<evidence type="ECO:0000256" key="1">
    <source>
        <dbReference type="SAM" id="MobiDB-lite"/>
    </source>
</evidence>
<reference evidence="2" key="1">
    <citation type="submission" date="2021-06" db="EMBL/GenBank/DDBJ databases">
        <title>Halomicroarcula sp. F24A a new haloarchaeum isolated from saline soil.</title>
        <authorList>
            <person name="Duran-Viseras A."/>
            <person name="Sanchez-Porro C."/>
            <person name="Ventosa A."/>
        </authorList>
    </citation>
    <scope>NUCLEOTIDE SEQUENCE</scope>
    <source>
        <strain evidence="2">F24A</strain>
    </source>
</reference>
<sequence length="127" mass="13294">MTESEQAKAALAALAEGECEQTEGPPNERTGGGPTRTQSTAFEWGADETAAQAVPERGDPGDYRAVIERAVDATEDIEAAAAFVESVGLDGLERAVERAEHEVSGLAADGREALATFERFRAAADEA</sequence>
<gene>
    <name evidence="2" type="ORF">EGD98_01900</name>
</gene>
<evidence type="ECO:0000313" key="2">
    <source>
        <dbReference type="EMBL" id="MBX0302418.1"/>
    </source>
</evidence>
<accession>A0A8J7YFJ4</accession>
<organism evidence="2 3">
    <name type="scientific">Haloarcula salinisoli</name>
    <dbReference type="NCBI Taxonomy" id="2487746"/>
    <lineage>
        <taxon>Archaea</taxon>
        <taxon>Methanobacteriati</taxon>
        <taxon>Methanobacteriota</taxon>
        <taxon>Stenosarchaea group</taxon>
        <taxon>Halobacteria</taxon>
        <taxon>Halobacteriales</taxon>
        <taxon>Haloarculaceae</taxon>
        <taxon>Haloarcula</taxon>
    </lineage>
</organism>
<protein>
    <submittedName>
        <fullName evidence="2">Uncharacterized protein</fullName>
    </submittedName>
</protein>
<name>A0A8J7YFJ4_9EURY</name>
<feature type="region of interest" description="Disordered" evidence="1">
    <location>
        <begin position="1"/>
        <end position="39"/>
    </location>
</feature>
<proteinExistence type="predicted"/>
<dbReference type="InterPro" id="IPR058272">
    <property type="entry name" value="DUF7966"/>
</dbReference>
<comment type="caution">
    <text evidence="2">The sequence shown here is derived from an EMBL/GenBank/DDBJ whole genome shotgun (WGS) entry which is preliminary data.</text>
</comment>
<keyword evidence="3" id="KW-1185">Reference proteome</keyword>
<dbReference type="Proteomes" id="UP000783863">
    <property type="component" value="Unassembled WGS sequence"/>
</dbReference>
<evidence type="ECO:0000313" key="3">
    <source>
        <dbReference type="Proteomes" id="UP000783863"/>
    </source>
</evidence>
<dbReference type="AlphaFoldDB" id="A0A8J7YFJ4"/>
<dbReference type="Pfam" id="PF25920">
    <property type="entry name" value="DUF7966"/>
    <property type="match status" value="1"/>
</dbReference>
<dbReference type="EMBL" id="RKLQ01000001">
    <property type="protein sequence ID" value="MBX0302418.1"/>
    <property type="molecule type" value="Genomic_DNA"/>
</dbReference>
<dbReference type="RefSeq" id="WP_220586656.1">
    <property type="nucleotide sequence ID" value="NZ_RKLQ01000001.1"/>
</dbReference>